<dbReference type="PRINTS" id="PR00625">
    <property type="entry name" value="JDOMAIN"/>
</dbReference>
<dbReference type="PROSITE" id="PS50076">
    <property type="entry name" value="DNAJ_2"/>
    <property type="match status" value="1"/>
</dbReference>
<dbReference type="Pfam" id="PF00226">
    <property type="entry name" value="DnaJ"/>
    <property type="match status" value="1"/>
</dbReference>
<feature type="region of interest" description="Disordered" evidence="1">
    <location>
        <begin position="167"/>
        <end position="384"/>
    </location>
</feature>
<feature type="compositionally biased region" description="Basic and acidic residues" evidence="1">
    <location>
        <begin position="324"/>
        <end position="339"/>
    </location>
</feature>
<feature type="compositionally biased region" description="Low complexity" evidence="1">
    <location>
        <begin position="189"/>
        <end position="200"/>
    </location>
</feature>
<dbReference type="SUPFAM" id="SSF46565">
    <property type="entry name" value="Chaperone J-domain"/>
    <property type="match status" value="1"/>
</dbReference>
<dbReference type="InterPro" id="IPR036869">
    <property type="entry name" value="J_dom_sf"/>
</dbReference>
<dbReference type="GO" id="GO:0051087">
    <property type="term" value="F:protein-folding chaperone binding"/>
    <property type="evidence" value="ECO:0007669"/>
    <property type="project" value="TreeGrafter"/>
</dbReference>
<feature type="compositionally biased region" description="Gly residues" evidence="1">
    <location>
        <begin position="201"/>
        <end position="212"/>
    </location>
</feature>
<keyword evidence="4" id="KW-1185">Reference proteome</keyword>
<evidence type="ECO:0000259" key="2">
    <source>
        <dbReference type="PROSITE" id="PS50076"/>
    </source>
</evidence>
<evidence type="ECO:0000256" key="1">
    <source>
        <dbReference type="SAM" id="MobiDB-lite"/>
    </source>
</evidence>
<dbReference type="EMBL" id="JAAAHW010000080">
    <property type="protein sequence ID" value="KAG0006651.1"/>
    <property type="molecule type" value="Genomic_DNA"/>
</dbReference>
<dbReference type="Gene3D" id="1.10.287.110">
    <property type="entry name" value="DnaJ domain"/>
    <property type="match status" value="1"/>
</dbReference>
<dbReference type="GO" id="GO:0051082">
    <property type="term" value="F:unfolded protein binding"/>
    <property type="evidence" value="ECO:0007669"/>
    <property type="project" value="TreeGrafter"/>
</dbReference>
<sequence length="384" mass="42258">MSVHLDNKPNYYELLCLETSATKEDVKKAYRKQALLFHPDKMRPHMKEEASAHFQLISEAYEVLSDGVKAGGDPNPQPQANFNVPVGPQGFGDHPLFSEFGMPAHPQFFDPFVRHQQMNQAAFGPFGGFPQPQVFANHFQHHHNFQNPFEHFHQQTQPTLFATSPFANRSQQSGWSGTGTSDNPISETSSSGFSFSSSFSGGSGGGGGGGGVRRSTRTTVVNGMRTTVTEVTDAQGVTTRTVEKSDGTRETFVNGVPSRIEGSSSQQAQGNGRNNSKLQPIVILDEEDSSSSGKSGNNLNGSSAPSHSETIVLDTDDDEIMYEDLSRDRARHQTSDRRSYQNQQAQNQDNWDDPNLYHPQMGRGQSKPADASVKPMKKQWLHIN</sequence>
<dbReference type="SMART" id="SM00271">
    <property type="entry name" value="DnaJ"/>
    <property type="match status" value="1"/>
</dbReference>
<feature type="compositionally biased region" description="Polar residues" evidence="1">
    <location>
        <begin position="217"/>
        <end position="240"/>
    </location>
</feature>
<feature type="domain" description="J" evidence="2">
    <location>
        <begin position="10"/>
        <end position="69"/>
    </location>
</feature>
<dbReference type="PANTHER" id="PTHR43948:SF10">
    <property type="entry name" value="MRJ, ISOFORM E"/>
    <property type="match status" value="1"/>
</dbReference>
<proteinExistence type="predicted"/>
<protein>
    <submittedName>
        <fullName evidence="3">DnaJ sub B member 8</fullName>
    </submittedName>
</protein>
<dbReference type="AlphaFoldDB" id="A0A9P6MKS1"/>
<dbReference type="CDD" id="cd06257">
    <property type="entry name" value="DnaJ"/>
    <property type="match status" value="1"/>
</dbReference>
<feature type="compositionally biased region" description="Low complexity" evidence="1">
    <location>
        <begin position="170"/>
        <end position="181"/>
    </location>
</feature>
<accession>A0A9P6MKS1</accession>
<dbReference type="GO" id="GO:0005737">
    <property type="term" value="C:cytoplasm"/>
    <property type="evidence" value="ECO:0007669"/>
    <property type="project" value="TreeGrafter"/>
</dbReference>
<name>A0A9P6MKS1_9FUNG</name>
<feature type="compositionally biased region" description="Polar residues" evidence="1">
    <location>
        <begin position="261"/>
        <end position="278"/>
    </location>
</feature>
<reference evidence="3" key="1">
    <citation type="journal article" date="2020" name="Fungal Divers.">
        <title>Resolving the Mortierellaceae phylogeny through synthesis of multi-gene phylogenetics and phylogenomics.</title>
        <authorList>
            <person name="Vandepol N."/>
            <person name="Liber J."/>
            <person name="Desiro A."/>
            <person name="Na H."/>
            <person name="Kennedy M."/>
            <person name="Barry K."/>
            <person name="Grigoriev I.V."/>
            <person name="Miller A.N."/>
            <person name="O'Donnell K."/>
            <person name="Stajich J.E."/>
            <person name="Bonito G."/>
        </authorList>
    </citation>
    <scope>NUCLEOTIDE SEQUENCE</scope>
    <source>
        <strain evidence="3">MES-2147</strain>
    </source>
</reference>
<dbReference type="OrthoDB" id="10250354at2759"/>
<dbReference type="PANTHER" id="PTHR43948">
    <property type="entry name" value="DNAJ HOMOLOG SUBFAMILY B"/>
    <property type="match status" value="1"/>
</dbReference>
<evidence type="ECO:0000313" key="3">
    <source>
        <dbReference type="EMBL" id="KAG0006651.1"/>
    </source>
</evidence>
<feature type="compositionally biased region" description="Basic residues" evidence="1">
    <location>
        <begin position="375"/>
        <end position="384"/>
    </location>
</feature>
<dbReference type="InterPro" id="IPR001623">
    <property type="entry name" value="DnaJ_domain"/>
</dbReference>
<dbReference type="GO" id="GO:0044183">
    <property type="term" value="F:protein folding chaperone"/>
    <property type="evidence" value="ECO:0007669"/>
    <property type="project" value="TreeGrafter"/>
</dbReference>
<gene>
    <name evidence="3" type="primary">DNAJB8</name>
    <name evidence="3" type="ORF">BGZ65_005615</name>
</gene>
<organism evidence="3 4">
    <name type="scientific">Modicella reniformis</name>
    <dbReference type="NCBI Taxonomy" id="1440133"/>
    <lineage>
        <taxon>Eukaryota</taxon>
        <taxon>Fungi</taxon>
        <taxon>Fungi incertae sedis</taxon>
        <taxon>Mucoromycota</taxon>
        <taxon>Mortierellomycotina</taxon>
        <taxon>Mortierellomycetes</taxon>
        <taxon>Mortierellales</taxon>
        <taxon>Mortierellaceae</taxon>
        <taxon>Modicella</taxon>
    </lineage>
</organism>
<dbReference type="Proteomes" id="UP000749646">
    <property type="component" value="Unassembled WGS sequence"/>
</dbReference>
<evidence type="ECO:0000313" key="4">
    <source>
        <dbReference type="Proteomes" id="UP000749646"/>
    </source>
</evidence>
<comment type="caution">
    <text evidence="3">The sequence shown here is derived from an EMBL/GenBank/DDBJ whole genome shotgun (WGS) entry which is preliminary data.</text>
</comment>
<feature type="compositionally biased region" description="Low complexity" evidence="1">
    <location>
        <begin position="290"/>
        <end position="303"/>
    </location>
</feature>